<organism evidence="8 9">
    <name type="scientific">Rhodosorus marinus</name>
    <dbReference type="NCBI Taxonomy" id="101924"/>
    <lineage>
        <taxon>Eukaryota</taxon>
        <taxon>Rhodophyta</taxon>
        <taxon>Stylonematophyceae</taxon>
        <taxon>Stylonematales</taxon>
        <taxon>Stylonemataceae</taxon>
        <taxon>Rhodosorus</taxon>
    </lineage>
</organism>
<name>A0AAV8V3U3_9RHOD</name>
<keyword evidence="9" id="KW-1185">Reference proteome</keyword>
<dbReference type="InterPro" id="IPR008949">
    <property type="entry name" value="Isoprenoid_synthase_dom_sf"/>
</dbReference>
<keyword evidence="6" id="KW-0414">Isoprene biosynthesis</keyword>
<dbReference type="PANTHER" id="PTHR12001">
    <property type="entry name" value="GERANYLGERANYL PYROPHOSPHATE SYNTHASE"/>
    <property type="match status" value="1"/>
</dbReference>
<dbReference type="GO" id="GO:0008299">
    <property type="term" value="P:isoprenoid biosynthetic process"/>
    <property type="evidence" value="ECO:0007669"/>
    <property type="project" value="UniProtKB-KW"/>
</dbReference>
<dbReference type="AlphaFoldDB" id="A0AAV8V3U3"/>
<evidence type="ECO:0000256" key="3">
    <source>
        <dbReference type="ARBA" id="ARBA00022679"/>
    </source>
</evidence>
<evidence type="ECO:0000313" key="9">
    <source>
        <dbReference type="Proteomes" id="UP001157974"/>
    </source>
</evidence>
<evidence type="ECO:0000313" key="8">
    <source>
        <dbReference type="EMBL" id="KAJ8908728.1"/>
    </source>
</evidence>
<comment type="similarity">
    <text evidence="2 7">Belongs to the FPP/GGPP synthase family.</text>
</comment>
<proteinExistence type="inferred from homology"/>
<sequence length="358" mass="39271">MWRPRVITNWLMRSRGGILRNGVDLSGAEDHSASVDPFRMCEADLQEVAKSVEESVKGYEASPVLERAAEYFLSLRRERFRPVTVLLLAHAVTDGDEHRMTIHRKFAEVVEMLHIASVLHNEIVDDADMKKDNPRLGIGLSNGLSLLAGDFLLARSVTLLAELRNCRVVELMANVIEAIVHGDVLHRESPNPAETFDDYIKKSFLKTAALLANAGTAVMTLENRSEADVATAFAYGKHLGMAYRLASDVRNMERVTSERLRRESVRNLLAMSATGPVLHTAEGDEHFKDALSRGFSGTNDDPLGALESIRTSGGIERTAAQAMLHAESAIEAARQLTSNSPVRSALINMVDVAVKDGS</sequence>
<evidence type="ECO:0000256" key="5">
    <source>
        <dbReference type="ARBA" id="ARBA00022842"/>
    </source>
</evidence>
<evidence type="ECO:0000256" key="6">
    <source>
        <dbReference type="ARBA" id="ARBA00023229"/>
    </source>
</evidence>
<protein>
    <submittedName>
        <fullName evidence="8">Uncharacterized protein</fullName>
    </submittedName>
</protein>
<comment type="caution">
    <text evidence="8">The sequence shown here is derived from an EMBL/GenBank/DDBJ whole genome shotgun (WGS) entry which is preliminary data.</text>
</comment>
<dbReference type="SUPFAM" id="SSF48576">
    <property type="entry name" value="Terpenoid synthases"/>
    <property type="match status" value="1"/>
</dbReference>
<dbReference type="Pfam" id="PF00348">
    <property type="entry name" value="polyprenyl_synt"/>
    <property type="match status" value="1"/>
</dbReference>
<dbReference type="GO" id="GO:0046872">
    <property type="term" value="F:metal ion binding"/>
    <property type="evidence" value="ECO:0007669"/>
    <property type="project" value="UniProtKB-KW"/>
</dbReference>
<dbReference type="PANTHER" id="PTHR12001:SF69">
    <property type="entry name" value="ALL TRANS-POLYPRENYL-DIPHOSPHATE SYNTHASE PDSS1"/>
    <property type="match status" value="1"/>
</dbReference>
<dbReference type="GO" id="GO:1990234">
    <property type="term" value="C:transferase complex"/>
    <property type="evidence" value="ECO:0007669"/>
    <property type="project" value="TreeGrafter"/>
</dbReference>
<dbReference type="CDD" id="cd00867">
    <property type="entry name" value="Trans_IPPS"/>
    <property type="match status" value="1"/>
</dbReference>
<dbReference type="Proteomes" id="UP001157974">
    <property type="component" value="Unassembled WGS sequence"/>
</dbReference>
<dbReference type="EMBL" id="JAMWBK010000001">
    <property type="protein sequence ID" value="KAJ8908728.1"/>
    <property type="molecule type" value="Genomic_DNA"/>
</dbReference>
<dbReference type="Gene3D" id="1.10.600.10">
    <property type="entry name" value="Farnesyl Diphosphate Synthase"/>
    <property type="match status" value="1"/>
</dbReference>
<evidence type="ECO:0000256" key="1">
    <source>
        <dbReference type="ARBA" id="ARBA00001946"/>
    </source>
</evidence>
<keyword evidence="3 7" id="KW-0808">Transferase</keyword>
<gene>
    <name evidence="8" type="ORF">NDN08_005433</name>
</gene>
<evidence type="ECO:0000256" key="2">
    <source>
        <dbReference type="ARBA" id="ARBA00006706"/>
    </source>
</evidence>
<keyword evidence="5" id="KW-0460">Magnesium</keyword>
<evidence type="ECO:0000256" key="7">
    <source>
        <dbReference type="RuleBase" id="RU004466"/>
    </source>
</evidence>
<dbReference type="GO" id="GO:0006744">
    <property type="term" value="P:ubiquinone biosynthetic process"/>
    <property type="evidence" value="ECO:0007669"/>
    <property type="project" value="TreeGrafter"/>
</dbReference>
<dbReference type="InterPro" id="IPR000092">
    <property type="entry name" value="Polyprenyl_synt"/>
</dbReference>
<keyword evidence="4" id="KW-0479">Metal-binding</keyword>
<accession>A0AAV8V3U3</accession>
<comment type="cofactor">
    <cofactor evidence="1">
        <name>Mg(2+)</name>
        <dbReference type="ChEBI" id="CHEBI:18420"/>
    </cofactor>
</comment>
<dbReference type="GO" id="GO:0004659">
    <property type="term" value="F:prenyltransferase activity"/>
    <property type="evidence" value="ECO:0007669"/>
    <property type="project" value="InterPro"/>
</dbReference>
<reference evidence="8 9" key="1">
    <citation type="journal article" date="2023" name="Nat. Commun.">
        <title>Origin of minicircular mitochondrial genomes in red algae.</title>
        <authorList>
            <person name="Lee Y."/>
            <person name="Cho C.H."/>
            <person name="Lee Y.M."/>
            <person name="Park S.I."/>
            <person name="Yang J.H."/>
            <person name="West J.A."/>
            <person name="Bhattacharya D."/>
            <person name="Yoon H.S."/>
        </authorList>
    </citation>
    <scope>NUCLEOTIDE SEQUENCE [LARGE SCALE GENOMIC DNA]</scope>
    <source>
        <strain evidence="8 9">CCMP1338</strain>
        <tissue evidence="8">Whole cell</tissue>
    </source>
</reference>
<evidence type="ECO:0000256" key="4">
    <source>
        <dbReference type="ARBA" id="ARBA00022723"/>
    </source>
</evidence>